<dbReference type="PANTHER" id="PTHR33116:SF78">
    <property type="entry name" value="OS12G0587133 PROTEIN"/>
    <property type="match status" value="1"/>
</dbReference>
<accession>S2JTW9</accession>
<dbReference type="InParanoid" id="S2JTW9"/>
<protein>
    <recommendedName>
        <fullName evidence="3">Reverse transcriptase zinc-binding domain-containing protein</fullName>
    </recommendedName>
</protein>
<reference evidence="2" key="1">
    <citation type="submission" date="2013-05" db="EMBL/GenBank/DDBJ databases">
        <title>The Genome sequence of Mucor circinelloides f. circinelloides 1006PhL.</title>
        <authorList>
            <consortium name="The Broad Institute Genomics Platform"/>
            <person name="Cuomo C."/>
            <person name="Earl A."/>
            <person name="Findley K."/>
            <person name="Lee S.C."/>
            <person name="Walker B."/>
            <person name="Young S."/>
            <person name="Zeng Q."/>
            <person name="Gargeya S."/>
            <person name="Fitzgerald M."/>
            <person name="Haas B."/>
            <person name="Abouelleil A."/>
            <person name="Allen A.W."/>
            <person name="Alvarado L."/>
            <person name="Arachchi H.M."/>
            <person name="Berlin A.M."/>
            <person name="Chapman S.B."/>
            <person name="Gainer-Dewar J."/>
            <person name="Goldberg J."/>
            <person name="Griggs A."/>
            <person name="Gujja S."/>
            <person name="Hansen M."/>
            <person name="Howarth C."/>
            <person name="Imamovic A."/>
            <person name="Ireland A."/>
            <person name="Larimer J."/>
            <person name="McCowan C."/>
            <person name="Murphy C."/>
            <person name="Pearson M."/>
            <person name="Poon T.W."/>
            <person name="Priest M."/>
            <person name="Roberts A."/>
            <person name="Saif S."/>
            <person name="Shea T."/>
            <person name="Sisk P."/>
            <person name="Sykes S."/>
            <person name="Wortman J."/>
            <person name="Nusbaum C."/>
            <person name="Birren B."/>
        </authorList>
    </citation>
    <scope>NUCLEOTIDE SEQUENCE [LARGE SCALE GENOMIC DNA]</scope>
    <source>
        <strain evidence="2">1006PhL</strain>
    </source>
</reference>
<dbReference type="AlphaFoldDB" id="S2JTW9"/>
<dbReference type="EMBL" id="KE123993">
    <property type="protein sequence ID" value="EPB86238.1"/>
    <property type="molecule type" value="Genomic_DNA"/>
</dbReference>
<evidence type="ECO:0000313" key="1">
    <source>
        <dbReference type="EMBL" id="EPB86238.1"/>
    </source>
</evidence>
<gene>
    <name evidence="1" type="ORF">HMPREF1544_06966</name>
</gene>
<dbReference type="VEuPathDB" id="FungiDB:HMPREF1544_06966"/>
<dbReference type="OrthoDB" id="2288126at2759"/>
<name>S2JTW9_MUCC1</name>
<dbReference type="Proteomes" id="UP000014254">
    <property type="component" value="Unassembled WGS sequence"/>
</dbReference>
<proteinExistence type="predicted"/>
<dbReference type="OMA" id="SHEHWIE"/>
<keyword evidence="2" id="KW-1185">Reference proteome</keyword>
<sequence length="570" mass="65460">MRYAPDHPSYQAEEPEIHQTKILCYADDAFAFKQDLPDDLARLEYHLNVYCQATNAKIIKDSKVEAISLSGRNIWSYWGARLTDMNITKFTTNVDTNPMIYLGFPLIQSYQQREVFLGGLLNDLRTYVKIHSQRNLSVVGKATVLNSLILAKCWDVLRVTPFPQSSIRAIQSVCSQFLRKGIFPTIPWTTWIKPKLVGGLGVLDVAQQQSALYFRWLQPILHPSDSPKIVDLMLVMLVNKQNQSAHVHVPILFPTTRTTGSNVRDFNSVHNINVATSMILPLQAIFQPHRTDDKLLIKTAQLTVGDLYRPCPDQPLQLEVRTAASIPSDLRRARNKIMRQITTNKVYLQPFFENLIQPHHQEDSNRTTEISFSSFTESLHFNNQSGLHLPVSTRTFRKVCTDAYTSHITSSNWKFFWPLSLTLVQRNVIYRFITKTIIPARRLLHYFQIADTPLCPICGNEENAVHLLFLCPDKVSTWKAIIFEFLWPTVSVDDIIQACTTLDFDPPIKYASSKHYTTAPMVVLVTLRNIWRAHFRLIFSSAPFTWTDGVNQVKDELIQLHNKNELHKQL</sequence>
<evidence type="ECO:0000313" key="2">
    <source>
        <dbReference type="Proteomes" id="UP000014254"/>
    </source>
</evidence>
<evidence type="ECO:0008006" key="3">
    <source>
        <dbReference type="Google" id="ProtNLM"/>
    </source>
</evidence>
<dbReference type="PANTHER" id="PTHR33116">
    <property type="entry name" value="REVERSE TRANSCRIPTASE ZINC-BINDING DOMAIN-CONTAINING PROTEIN-RELATED-RELATED"/>
    <property type="match status" value="1"/>
</dbReference>
<dbReference type="STRING" id="1220926.S2JTW9"/>
<organism evidence="1 2">
    <name type="scientific">Mucor circinelloides f. circinelloides (strain 1006PhL)</name>
    <name type="common">Mucormycosis agent</name>
    <name type="synonym">Calyptromyces circinelloides</name>
    <dbReference type="NCBI Taxonomy" id="1220926"/>
    <lineage>
        <taxon>Eukaryota</taxon>
        <taxon>Fungi</taxon>
        <taxon>Fungi incertae sedis</taxon>
        <taxon>Mucoromycota</taxon>
        <taxon>Mucoromycotina</taxon>
        <taxon>Mucoromycetes</taxon>
        <taxon>Mucorales</taxon>
        <taxon>Mucorineae</taxon>
        <taxon>Mucoraceae</taxon>
        <taxon>Mucor</taxon>
    </lineage>
</organism>